<dbReference type="GO" id="GO:0019563">
    <property type="term" value="P:glycerol catabolic process"/>
    <property type="evidence" value="ECO:0007669"/>
    <property type="project" value="TreeGrafter"/>
</dbReference>
<dbReference type="NCBIfam" id="NF000756">
    <property type="entry name" value="PRK00047.1"/>
    <property type="match status" value="1"/>
</dbReference>
<evidence type="ECO:0000256" key="5">
    <source>
        <dbReference type="ARBA" id="ARBA00022840"/>
    </source>
</evidence>
<name>A0A9D1FAE3_9FIRM</name>
<keyword evidence="2 9" id="KW-0808">Transferase</keyword>
<feature type="domain" description="Carbohydrate kinase FGGY N-terminal" evidence="7">
    <location>
        <begin position="4"/>
        <end position="250"/>
    </location>
</feature>
<feature type="domain" description="Carbohydrate kinase FGGY C-terminal" evidence="8">
    <location>
        <begin position="260"/>
        <end position="447"/>
    </location>
</feature>
<keyword evidence="3" id="KW-0547">Nucleotide-binding</keyword>
<evidence type="ECO:0000256" key="6">
    <source>
        <dbReference type="ARBA" id="ARBA00043149"/>
    </source>
</evidence>
<dbReference type="SUPFAM" id="SSF53067">
    <property type="entry name" value="Actin-like ATPase domain"/>
    <property type="match status" value="2"/>
</dbReference>
<dbReference type="AlphaFoldDB" id="A0A9D1FAE3"/>
<dbReference type="InterPro" id="IPR043129">
    <property type="entry name" value="ATPase_NBD"/>
</dbReference>
<comment type="caution">
    <text evidence="9">The sequence shown here is derived from an EMBL/GenBank/DDBJ whole genome shotgun (WGS) entry which is preliminary data.</text>
</comment>
<comment type="similarity">
    <text evidence="1">Belongs to the FGGY kinase family.</text>
</comment>
<reference evidence="9" key="2">
    <citation type="journal article" date="2021" name="PeerJ">
        <title>Extensive microbial diversity within the chicken gut microbiome revealed by metagenomics and culture.</title>
        <authorList>
            <person name="Gilroy R."/>
            <person name="Ravi A."/>
            <person name="Getino M."/>
            <person name="Pursley I."/>
            <person name="Horton D.L."/>
            <person name="Alikhan N.F."/>
            <person name="Baker D."/>
            <person name="Gharbi K."/>
            <person name="Hall N."/>
            <person name="Watson M."/>
            <person name="Adriaenssens E.M."/>
            <person name="Foster-Nyarko E."/>
            <person name="Jarju S."/>
            <person name="Secka A."/>
            <person name="Antonio M."/>
            <person name="Oren A."/>
            <person name="Chaudhuri R.R."/>
            <person name="La Ragione R."/>
            <person name="Hildebrand F."/>
            <person name="Pallen M.J."/>
        </authorList>
    </citation>
    <scope>NUCLEOTIDE SEQUENCE</scope>
    <source>
        <strain evidence="9">ChiBcec16-1751</strain>
    </source>
</reference>
<dbReference type="Pfam" id="PF02782">
    <property type="entry name" value="FGGY_C"/>
    <property type="match status" value="1"/>
</dbReference>
<dbReference type="GO" id="GO:0004370">
    <property type="term" value="F:glycerol kinase activity"/>
    <property type="evidence" value="ECO:0007669"/>
    <property type="project" value="TreeGrafter"/>
</dbReference>
<dbReference type="PIRSF" id="PIRSF000538">
    <property type="entry name" value="GlpK"/>
    <property type="match status" value="1"/>
</dbReference>
<dbReference type="PANTHER" id="PTHR10196">
    <property type="entry name" value="SUGAR KINASE"/>
    <property type="match status" value="1"/>
</dbReference>
<evidence type="ECO:0000256" key="3">
    <source>
        <dbReference type="ARBA" id="ARBA00022741"/>
    </source>
</evidence>
<keyword evidence="5" id="KW-0067">ATP-binding</keyword>
<evidence type="ECO:0000256" key="4">
    <source>
        <dbReference type="ARBA" id="ARBA00022777"/>
    </source>
</evidence>
<evidence type="ECO:0000256" key="2">
    <source>
        <dbReference type="ARBA" id="ARBA00022679"/>
    </source>
</evidence>
<dbReference type="GO" id="GO:0005829">
    <property type="term" value="C:cytosol"/>
    <property type="evidence" value="ECO:0007669"/>
    <property type="project" value="TreeGrafter"/>
</dbReference>
<dbReference type="InterPro" id="IPR018483">
    <property type="entry name" value="Carb_kinase_FGGY_CS"/>
</dbReference>
<organism evidence="9 10">
    <name type="scientific">Candidatus Avoscillospira avistercoris</name>
    <dbReference type="NCBI Taxonomy" id="2840707"/>
    <lineage>
        <taxon>Bacteria</taxon>
        <taxon>Bacillati</taxon>
        <taxon>Bacillota</taxon>
        <taxon>Clostridia</taxon>
        <taxon>Eubacteriales</taxon>
        <taxon>Oscillospiraceae</taxon>
        <taxon>Oscillospiraceae incertae sedis</taxon>
        <taxon>Candidatus Avoscillospira</taxon>
    </lineage>
</organism>
<evidence type="ECO:0000259" key="8">
    <source>
        <dbReference type="Pfam" id="PF02782"/>
    </source>
</evidence>
<evidence type="ECO:0000256" key="1">
    <source>
        <dbReference type="ARBA" id="ARBA00009156"/>
    </source>
</evidence>
<dbReference type="InterPro" id="IPR018485">
    <property type="entry name" value="FGGY_C"/>
</dbReference>
<dbReference type="InterPro" id="IPR000577">
    <property type="entry name" value="Carb_kinase_FGGY"/>
</dbReference>
<reference evidence="9" key="1">
    <citation type="submission" date="2020-10" db="EMBL/GenBank/DDBJ databases">
        <authorList>
            <person name="Gilroy R."/>
        </authorList>
    </citation>
    <scope>NUCLEOTIDE SEQUENCE</scope>
    <source>
        <strain evidence="9">ChiBcec16-1751</strain>
    </source>
</reference>
<evidence type="ECO:0000313" key="10">
    <source>
        <dbReference type="Proteomes" id="UP000886741"/>
    </source>
</evidence>
<dbReference type="EMBL" id="DVJJ01000136">
    <property type="protein sequence ID" value="HIS65477.1"/>
    <property type="molecule type" value="Genomic_DNA"/>
</dbReference>
<accession>A0A9D1FAE3</accession>
<dbReference type="PROSITE" id="PS00933">
    <property type="entry name" value="FGGY_KINASES_1"/>
    <property type="match status" value="1"/>
</dbReference>
<dbReference type="GO" id="GO:0005524">
    <property type="term" value="F:ATP binding"/>
    <property type="evidence" value="ECO:0007669"/>
    <property type="project" value="UniProtKB-KW"/>
</dbReference>
<dbReference type="Pfam" id="PF00370">
    <property type="entry name" value="FGGY_N"/>
    <property type="match status" value="1"/>
</dbReference>
<proteinExistence type="inferred from homology"/>
<evidence type="ECO:0000259" key="7">
    <source>
        <dbReference type="Pfam" id="PF00370"/>
    </source>
</evidence>
<evidence type="ECO:0000313" key="9">
    <source>
        <dbReference type="EMBL" id="HIS65477.1"/>
    </source>
</evidence>
<gene>
    <name evidence="9" type="primary">glpK</name>
    <name evidence="9" type="ORF">IAA83_08935</name>
</gene>
<dbReference type="PANTHER" id="PTHR10196:SF69">
    <property type="entry name" value="GLYCEROL KINASE"/>
    <property type="match status" value="1"/>
</dbReference>
<dbReference type="InterPro" id="IPR018484">
    <property type="entry name" value="FGGY_N"/>
</dbReference>
<dbReference type="Gene3D" id="3.30.420.40">
    <property type="match status" value="2"/>
</dbReference>
<protein>
    <recommendedName>
        <fullName evidence="6">ATP:glycerol 3-phosphotransferase</fullName>
    </recommendedName>
</protein>
<dbReference type="Proteomes" id="UP000886741">
    <property type="component" value="Unassembled WGS sequence"/>
</dbReference>
<keyword evidence="4 9" id="KW-0418">Kinase</keyword>
<sequence>MGSYLLVLDAGSTNVKASLIDRQSHVFSSASAEFPVLYPDDGLVEESAAVIWGTVVEMIRKVLTKSGVPESEIHAIGVTNQRETFVVWDRKTGIPIYNAIGWQDKRGMPMSAALIAQGQFENAFVKTGQFLANFMPTGGKLTWVLDHVEGARERAERGELAFGTMDSWIVWNLTAGACHVTDVSNASRTLYYNINTLDWDEELLRLFRIPRAILPKVLPSDGDFGVASQIFHTPIPIRGVLGDAHAATLGQRCLTPGMAKATYGTTCVMTVNIGEQPKYTPGIGTTVGWTLGEKTTYLYEGGFYVAGLTMKWMRDVLHAAEDYVTLDDIAKRTPATPGLYLCPTFLGVATPHFCGEAKGMIAGLGVTSGMNDIIKAGLDSIAYTTRDCTEVFAAGLEGPLSQIAVDGGVTNSDYIMQNIADITGISVVRAKNIEATTLGAAYAAGLASGYWKSFDEIERELDRESSTFVPQVPEEERESRYSGWQKIVQAVLQYAK</sequence>